<feature type="domain" description="Aldehyde dehydrogenase" evidence="3">
    <location>
        <begin position="17"/>
        <end position="468"/>
    </location>
</feature>
<dbReference type="InterPro" id="IPR016161">
    <property type="entry name" value="Ald_DH/histidinol_DH"/>
</dbReference>
<dbReference type="STRING" id="638302.HMPREF0908_0331"/>
<dbReference type="OrthoDB" id="9762913at2"/>
<dbReference type="Gene3D" id="3.40.605.10">
    <property type="entry name" value="Aldehyde Dehydrogenase, Chain A, domain 1"/>
    <property type="match status" value="1"/>
</dbReference>
<gene>
    <name evidence="4" type="ORF">HMPREF0908_0331</name>
</gene>
<comment type="similarity">
    <text evidence="1">Belongs to the aldehyde dehydrogenase family.</text>
</comment>
<keyword evidence="5" id="KW-1185">Reference proteome</keyword>
<reference evidence="4 5" key="1">
    <citation type="submission" date="2009-04" db="EMBL/GenBank/DDBJ databases">
        <authorList>
            <person name="Qin X."/>
            <person name="Bachman B."/>
            <person name="Battles P."/>
            <person name="Bell A."/>
            <person name="Bess C."/>
            <person name="Bickham C."/>
            <person name="Chaboub L."/>
            <person name="Chen D."/>
            <person name="Coyle M."/>
            <person name="Deiros D.R."/>
            <person name="Dinh H."/>
            <person name="Forbes L."/>
            <person name="Fowler G."/>
            <person name="Francisco L."/>
            <person name="Fu Q."/>
            <person name="Gubbala S."/>
            <person name="Hale W."/>
            <person name="Han Y."/>
            <person name="Hemphill L."/>
            <person name="Highlander S.K."/>
            <person name="Hirani K."/>
            <person name="Hogues M."/>
            <person name="Jackson L."/>
            <person name="Jakkamsetti A."/>
            <person name="Javaid M."/>
            <person name="Jiang H."/>
            <person name="Korchina V."/>
            <person name="Kovar C."/>
            <person name="Lara F."/>
            <person name="Lee S."/>
            <person name="Mata R."/>
            <person name="Mathew T."/>
            <person name="Moen C."/>
            <person name="Morales K."/>
            <person name="Munidasa M."/>
            <person name="Nazareth L."/>
            <person name="Ngo R."/>
            <person name="Nguyen L."/>
            <person name="Okwuonu G."/>
            <person name="Ongeri F."/>
            <person name="Patil S."/>
            <person name="Petrosino J."/>
            <person name="Pham C."/>
            <person name="Pham P."/>
            <person name="Pu L.-L."/>
            <person name="Puazo M."/>
            <person name="Raj R."/>
            <person name="Reid J."/>
            <person name="Rouhana J."/>
            <person name="Saada N."/>
            <person name="Shang Y."/>
            <person name="Simmons D."/>
            <person name="Thornton R."/>
            <person name="Warren J."/>
            <person name="Weissenberger G."/>
            <person name="Zhang J."/>
            <person name="Zhang L."/>
            <person name="Zhou C."/>
            <person name="Zhu D."/>
            <person name="Muzny D."/>
            <person name="Worley K."/>
            <person name="Gibbs R."/>
        </authorList>
    </citation>
    <scope>NUCLEOTIDE SEQUENCE [LARGE SCALE GENOMIC DNA]</scope>
    <source>
        <strain evidence="4 5">ATCC 43531</strain>
    </source>
</reference>
<dbReference type="InterPro" id="IPR051020">
    <property type="entry name" value="ALDH-related_metabolic_enz"/>
</dbReference>
<dbReference type="HOGENOM" id="CLU_005391_1_0_9"/>
<dbReference type="AlphaFoldDB" id="C4V1D7"/>
<dbReference type="InterPro" id="IPR015590">
    <property type="entry name" value="Aldehyde_DH_dom"/>
</dbReference>
<dbReference type="InterPro" id="IPR016162">
    <property type="entry name" value="Ald_DH_N"/>
</dbReference>
<dbReference type="eggNOG" id="COG1012">
    <property type="taxonomic scope" value="Bacteria"/>
</dbReference>
<protein>
    <submittedName>
        <fullName evidence="4">Aldehyde dehydrogenase (NAD) family protein</fullName>
        <ecNumber evidence="4">1.2.1.-</ecNumber>
    </submittedName>
</protein>
<evidence type="ECO:0000313" key="5">
    <source>
        <dbReference type="Proteomes" id="UP000005309"/>
    </source>
</evidence>
<dbReference type="FunFam" id="3.40.605.10:FF:000007">
    <property type="entry name" value="NAD/NADP-dependent betaine aldehyde dehydrogenase"/>
    <property type="match status" value="1"/>
</dbReference>
<dbReference type="Gene3D" id="3.40.309.10">
    <property type="entry name" value="Aldehyde Dehydrogenase, Chain A, domain 2"/>
    <property type="match status" value="1"/>
</dbReference>
<accession>C4V1D7</accession>
<comment type="caution">
    <text evidence="4">The sequence shown here is derived from an EMBL/GenBank/DDBJ whole genome shotgun (WGS) entry which is preliminary data.</text>
</comment>
<dbReference type="Proteomes" id="UP000005309">
    <property type="component" value="Unassembled WGS sequence"/>
</dbReference>
<sequence length="475" mass="51060">MKTVEMLIDGVRVAGEGTLPVYHKATGEVIAEICTAGEKEVRAAVDAAERAFHTVELSPYERYEIIMRAANLMRERREEFAEALSAEAGKPIRDARGEIDRSYQTLILSAEEAKRLRGQTVPLAGAPGCGNRMAFTIRRPLGVVCAITPFNFPVNLAAHKIGPALAAGNTVVYKPASATPLTASLLCDVFVEAGLPAGCLNLVYGAGSAVGRLLTADERIRMFSFTGSVPVGKALHEAVGFRRISLELGSNSANIVHEDVDDVAWVAEHCARHAFVNAGQVCISCQRVYAARSIYEAFCRAAVTAAEDFRSGDLMDVHTQIGPMISVREAKRIEAWVHEAEAAGARVLTGGTRRGAFYAPTVLTDVTPEMKVVSEETFAPVFSIIPYDTIEEAVRMANDTRYGLQAGVFTRSLAVANYCAENLEVGGVIIGDGATFRMDNMPYGGVKDSGVGREGPAYAIRELTEEKLIVLNVEG</sequence>
<dbReference type="InterPro" id="IPR016163">
    <property type="entry name" value="Ald_DH_C"/>
</dbReference>
<dbReference type="RefSeq" id="WP_006690595.1">
    <property type="nucleotide sequence ID" value="NZ_GG694007.1"/>
</dbReference>
<evidence type="ECO:0000256" key="2">
    <source>
        <dbReference type="ARBA" id="ARBA00023002"/>
    </source>
</evidence>
<dbReference type="PANTHER" id="PTHR42991:SF1">
    <property type="entry name" value="ALDEHYDE DEHYDROGENASE"/>
    <property type="match status" value="1"/>
</dbReference>
<keyword evidence="2 4" id="KW-0560">Oxidoreductase</keyword>
<dbReference type="Pfam" id="PF00171">
    <property type="entry name" value="Aldedh"/>
    <property type="match status" value="1"/>
</dbReference>
<organism evidence="4 5">
    <name type="scientific">Selenomonas flueggei ATCC 43531</name>
    <dbReference type="NCBI Taxonomy" id="638302"/>
    <lineage>
        <taxon>Bacteria</taxon>
        <taxon>Bacillati</taxon>
        <taxon>Bacillota</taxon>
        <taxon>Negativicutes</taxon>
        <taxon>Selenomonadales</taxon>
        <taxon>Selenomonadaceae</taxon>
        <taxon>Selenomonas</taxon>
    </lineage>
</organism>
<proteinExistence type="inferred from homology"/>
<dbReference type="EMBL" id="ACLA01000005">
    <property type="protein sequence ID" value="EEQ49263.1"/>
    <property type="molecule type" value="Genomic_DNA"/>
</dbReference>
<dbReference type="SUPFAM" id="SSF53720">
    <property type="entry name" value="ALDH-like"/>
    <property type="match status" value="1"/>
</dbReference>
<dbReference type="PANTHER" id="PTHR42991">
    <property type="entry name" value="ALDEHYDE DEHYDROGENASE"/>
    <property type="match status" value="1"/>
</dbReference>
<dbReference type="GO" id="GO:0008911">
    <property type="term" value="F:lactaldehyde dehydrogenase (NAD+) activity"/>
    <property type="evidence" value="ECO:0007669"/>
    <property type="project" value="TreeGrafter"/>
</dbReference>
<evidence type="ECO:0000313" key="4">
    <source>
        <dbReference type="EMBL" id="EEQ49263.1"/>
    </source>
</evidence>
<evidence type="ECO:0000259" key="3">
    <source>
        <dbReference type="Pfam" id="PF00171"/>
    </source>
</evidence>
<dbReference type="EC" id="1.2.1.-" evidence="4"/>
<evidence type="ECO:0000256" key="1">
    <source>
        <dbReference type="ARBA" id="ARBA00009986"/>
    </source>
</evidence>
<name>C4V1D7_9FIRM</name>